<dbReference type="PROSITE" id="PS00290">
    <property type="entry name" value="IG_MHC"/>
    <property type="match status" value="1"/>
</dbReference>
<dbReference type="FunFam" id="2.60.40.10:FF:000032">
    <property type="entry name" value="palladin isoform X1"/>
    <property type="match status" value="2"/>
</dbReference>
<keyword evidence="2" id="KW-1015">Disulfide bond</keyword>
<evidence type="ECO:0000256" key="2">
    <source>
        <dbReference type="ARBA" id="ARBA00023157"/>
    </source>
</evidence>
<dbReference type="InterPro" id="IPR003961">
    <property type="entry name" value="FN3_dom"/>
</dbReference>
<dbReference type="Pfam" id="PF00041">
    <property type="entry name" value="fn3"/>
    <property type="match status" value="1"/>
</dbReference>
<dbReference type="PROSITE" id="PS50853">
    <property type="entry name" value="FN3"/>
    <property type="match status" value="1"/>
</dbReference>
<feature type="transmembrane region" description="Helical" evidence="5">
    <location>
        <begin position="1413"/>
        <end position="1436"/>
    </location>
</feature>
<dbReference type="CDD" id="cd00096">
    <property type="entry name" value="Ig"/>
    <property type="match status" value="2"/>
</dbReference>
<dbReference type="EMBL" id="JAWDGP010006562">
    <property type="protein sequence ID" value="KAK3738901.1"/>
    <property type="molecule type" value="Genomic_DNA"/>
</dbReference>
<dbReference type="InterPro" id="IPR003598">
    <property type="entry name" value="Ig_sub2"/>
</dbReference>
<feature type="domain" description="Ig-like" evidence="6">
    <location>
        <begin position="414"/>
        <end position="506"/>
    </location>
</feature>
<name>A0AAE0YBD5_9GAST</name>
<evidence type="ECO:0000313" key="8">
    <source>
        <dbReference type="EMBL" id="KAK3738901.1"/>
    </source>
</evidence>
<evidence type="ECO:0000256" key="5">
    <source>
        <dbReference type="SAM" id="Phobius"/>
    </source>
</evidence>
<dbReference type="CDD" id="cd00063">
    <property type="entry name" value="FN3"/>
    <property type="match status" value="1"/>
</dbReference>
<feature type="domain" description="Ig-like" evidence="6">
    <location>
        <begin position="633"/>
        <end position="714"/>
    </location>
</feature>
<keyword evidence="1" id="KW-0677">Repeat</keyword>
<evidence type="ECO:0000313" key="9">
    <source>
        <dbReference type="Proteomes" id="UP001283361"/>
    </source>
</evidence>
<dbReference type="InterPro" id="IPR013098">
    <property type="entry name" value="Ig_I-set"/>
</dbReference>
<sequence>MILHSCWKDLYNLDALRISPPLVDNYASLGSKLWWTCSAVDAVPSSEISIEWKFDDVDLISDSRRTLFSNGTMYIPVVQTDHLGEYTCVARDSQTAAEGRAWLRLAYISQSAVLQPFVQSKGLGSRAVLECRVDAQPSASFSWMLNGAGLTPSSGISMNQVSPGISRLVIADVTYEDAGSYACSVNHVTLASPLQSGLAILSVYGPPQLVSIEDQDFKLPIGYTATFRCPVVSEPASQVFWMFQSPSTVGLTLLPTQLGVNIDFSTGTLILNSVSEANSGIYTCTWRNPYGEISKTARLAVLGFPKHPEFDITPSDVTVAETDEAVMNCSGYGNPTPSIEWLRKNDKEGDEEVIIAFSRNSSFESGLISNENFISFPLSLINVSKTDFGIYTCRIRNGEGQINGSAYLEVIFAPFFIVQPQATTVREGESLTLVCTASGNPQPTISWVTPGNTTYAYSDTQSSDQNVIVLENGKLNIKFVTKDHSGVFTCIAQNTVGSASVSVTVSISGVPHFIKRPMSIGAIEGDQVKMACEVSASPQASIKWYYKYVADLSVQGTNIAKILASITTPSGQLSITNVTQVNGETSRYSLASDGSLLAITNVQESDAGFYVCHAQNVHGAAFAIAVIRVISFPQFQMTPQNSKVSLGDSVLLNCYSVGIPVPTQRWLFQERKLDVKPGIQELSNGSLLIESITEEYLGKYTCLATNQAGQRSVSAILSFSNKPAIIEAPLNATVKLTEGITLHCKGESPLPMQIFWYESSAAAEIGRLLISGNAEVISNGAQLNTAELLQHQVQLNSDGDLTIPCVDKSNVGWYLCQLKNAEGTVTADPVYVDVLYIPDGLDLTTSPNVLTQSQSVTLSCKAEGFPLPSISWITPSKIELNSSHTTMTGVSIQPSATDPNGALISLLQIQSVESADHGGKWMCKACNVEGCKLKTTDLNIQGIPAIIEVFSEDTGTEVAFTCSPSGAPSPDVVYGSGNNQSGVLNLIGHRIENNVMFVQKEYLRPSYSCNARNIHGISETIVLSPPPTVNISVAAPVEDGARLIFSVDRDIVSLAPSKFVVAWRKVESPEAEWSNTSLYLDTIVDNYMVVLKNILHNDTVLTCRDIDLDALSRQVRSVDDEQGLINNSTVFIDSTGSVYSYKIEIVLTALKANTLYEIRGSLFNALGSGSTSSATRMRTSSSAPAQVTKIKVEMDQLNITVTWVNPEPLNGQLRDVIIRVDIYNTSITPQNLLETKTLGAVNEPKVVFTVPDLGEYSLQITASNLKNSKVGEATTAKFSVEQKTPSFVPKIMQVLVMTSSSLQVKWTTNQHHDDITASDILAPVTGFRIHIRQLSGKLDSKSKGILDIDIFNKSVSHYTVDDLLEHEDYSFRVAATNSAGKGPFSKAIIARTLYEAFSKKAFDEEISDIGISWRLLAIILIVCFSVMIVLIGTILFSVQAKLSKCKSVDLTPPQSSRGRSIEEDWPEIAEKRSNEESLEKETTISRHSEEKAGKTENLHPQSRGRRYKKVTRKEHAKETSTTGPSVDGYLNDSFVLY</sequence>
<dbReference type="InterPro" id="IPR013783">
    <property type="entry name" value="Ig-like_fold"/>
</dbReference>
<feature type="compositionally biased region" description="Basic and acidic residues" evidence="4">
    <location>
        <begin position="1468"/>
        <end position="1497"/>
    </location>
</feature>
<feature type="domain" description="Ig-like" evidence="6">
    <location>
        <begin position="308"/>
        <end position="409"/>
    </location>
</feature>
<keyword evidence="5" id="KW-0472">Membrane</keyword>
<dbReference type="InterPro" id="IPR007110">
    <property type="entry name" value="Ig-like_dom"/>
</dbReference>
<dbReference type="GO" id="GO:0007411">
    <property type="term" value="P:axon guidance"/>
    <property type="evidence" value="ECO:0007669"/>
    <property type="project" value="TreeGrafter"/>
</dbReference>
<gene>
    <name evidence="8" type="ORF">RRG08_006469</name>
</gene>
<protein>
    <submittedName>
        <fullName evidence="8">Uncharacterized protein</fullName>
    </submittedName>
</protein>
<dbReference type="GO" id="GO:0030424">
    <property type="term" value="C:axon"/>
    <property type="evidence" value="ECO:0007669"/>
    <property type="project" value="TreeGrafter"/>
</dbReference>
<feature type="domain" description="Ig-like" evidence="6">
    <location>
        <begin position="20"/>
        <end position="104"/>
    </location>
</feature>
<dbReference type="GO" id="GO:0098632">
    <property type="term" value="F:cell-cell adhesion mediator activity"/>
    <property type="evidence" value="ECO:0007669"/>
    <property type="project" value="TreeGrafter"/>
</dbReference>
<comment type="caution">
    <text evidence="8">The sequence shown here is derived from an EMBL/GenBank/DDBJ whole genome shotgun (WGS) entry which is preliminary data.</text>
</comment>
<feature type="domain" description="Fibronectin type-III" evidence="7">
    <location>
        <begin position="1288"/>
        <end position="1395"/>
    </location>
</feature>
<evidence type="ECO:0000256" key="1">
    <source>
        <dbReference type="ARBA" id="ARBA00022737"/>
    </source>
</evidence>
<dbReference type="InterPro" id="IPR003006">
    <property type="entry name" value="Ig/MHC_CS"/>
</dbReference>
<dbReference type="GO" id="GO:0070593">
    <property type="term" value="P:dendrite self-avoidance"/>
    <property type="evidence" value="ECO:0007669"/>
    <property type="project" value="TreeGrafter"/>
</dbReference>
<accession>A0AAE0YBD5</accession>
<evidence type="ECO:0000259" key="6">
    <source>
        <dbReference type="PROSITE" id="PS50835"/>
    </source>
</evidence>
<evidence type="ECO:0000256" key="4">
    <source>
        <dbReference type="SAM" id="MobiDB-lite"/>
    </source>
</evidence>
<evidence type="ECO:0000256" key="3">
    <source>
        <dbReference type="ARBA" id="ARBA00023319"/>
    </source>
</evidence>
<dbReference type="Proteomes" id="UP001283361">
    <property type="component" value="Unassembled WGS sequence"/>
</dbReference>
<dbReference type="SUPFAM" id="SSF49265">
    <property type="entry name" value="Fibronectin type III"/>
    <property type="match status" value="2"/>
</dbReference>
<dbReference type="GO" id="GO:0007156">
    <property type="term" value="P:homophilic cell adhesion via plasma membrane adhesion molecules"/>
    <property type="evidence" value="ECO:0007669"/>
    <property type="project" value="TreeGrafter"/>
</dbReference>
<dbReference type="SMART" id="SM00409">
    <property type="entry name" value="IG"/>
    <property type="match status" value="9"/>
</dbReference>
<feature type="domain" description="Ig-like" evidence="6">
    <location>
        <begin position="838"/>
        <end position="939"/>
    </location>
</feature>
<proteinExistence type="predicted"/>
<dbReference type="Pfam" id="PF13927">
    <property type="entry name" value="Ig_3"/>
    <property type="match status" value="3"/>
</dbReference>
<dbReference type="InterPro" id="IPR003599">
    <property type="entry name" value="Ig_sub"/>
</dbReference>
<dbReference type="GO" id="GO:0005886">
    <property type="term" value="C:plasma membrane"/>
    <property type="evidence" value="ECO:0007669"/>
    <property type="project" value="TreeGrafter"/>
</dbReference>
<keyword evidence="9" id="KW-1185">Reference proteome</keyword>
<keyword evidence="3" id="KW-0393">Immunoglobulin domain</keyword>
<evidence type="ECO:0000259" key="7">
    <source>
        <dbReference type="PROSITE" id="PS50853"/>
    </source>
</evidence>
<dbReference type="SMART" id="SM00060">
    <property type="entry name" value="FN3"/>
    <property type="match status" value="3"/>
</dbReference>
<feature type="domain" description="Ig-like" evidence="6">
    <location>
        <begin position="207"/>
        <end position="300"/>
    </location>
</feature>
<dbReference type="PANTHER" id="PTHR10075:SF14">
    <property type="entry name" value="CELL ADHESION MOLECULE DSCAM2-RELATED"/>
    <property type="match status" value="1"/>
</dbReference>
<feature type="compositionally biased region" description="Basic residues" evidence="4">
    <location>
        <begin position="1502"/>
        <end position="1512"/>
    </location>
</feature>
<feature type="domain" description="Ig-like" evidence="6">
    <location>
        <begin position="723"/>
        <end position="826"/>
    </location>
</feature>
<keyword evidence="5" id="KW-1133">Transmembrane helix</keyword>
<reference evidence="8" key="1">
    <citation type="journal article" date="2023" name="G3 (Bethesda)">
        <title>A reference genome for the long-term kleptoplast-retaining sea slug Elysia crispata morphotype clarki.</title>
        <authorList>
            <person name="Eastman K.E."/>
            <person name="Pendleton A.L."/>
            <person name="Shaikh M.A."/>
            <person name="Suttiyut T."/>
            <person name="Ogas R."/>
            <person name="Tomko P."/>
            <person name="Gavelis G."/>
            <person name="Widhalm J.R."/>
            <person name="Wisecaver J.H."/>
        </authorList>
    </citation>
    <scope>NUCLEOTIDE SEQUENCE</scope>
    <source>
        <strain evidence="8">ECLA1</strain>
    </source>
</reference>
<feature type="domain" description="Ig-like" evidence="6">
    <location>
        <begin position="124"/>
        <end position="202"/>
    </location>
</feature>
<dbReference type="Pfam" id="PF07679">
    <property type="entry name" value="I-set"/>
    <property type="match status" value="4"/>
</dbReference>
<dbReference type="SUPFAM" id="SSF48726">
    <property type="entry name" value="Immunoglobulin"/>
    <property type="match status" value="9"/>
</dbReference>
<keyword evidence="5" id="KW-0812">Transmembrane</keyword>
<dbReference type="InterPro" id="IPR036179">
    <property type="entry name" value="Ig-like_dom_sf"/>
</dbReference>
<feature type="domain" description="Ig-like" evidence="6">
    <location>
        <begin position="511"/>
        <end position="631"/>
    </location>
</feature>
<dbReference type="SMART" id="SM00408">
    <property type="entry name" value="IGc2"/>
    <property type="match status" value="8"/>
</dbReference>
<dbReference type="PROSITE" id="PS50835">
    <property type="entry name" value="IG_LIKE"/>
    <property type="match status" value="9"/>
</dbReference>
<organism evidence="8 9">
    <name type="scientific">Elysia crispata</name>
    <name type="common">lettuce slug</name>
    <dbReference type="NCBI Taxonomy" id="231223"/>
    <lineage>
        <taxon>Eukaryota</taxon>
        <taxon>Metazoa</taxon>
        <taxon>Spiralia</taxon>
        <taxon>Lophotrochozoa</taxon>
        <taxon>Mollusca</taxon>
        <taxon>Gastropoda</taxon>
        <taxon>Heterobranchia</taxon>
        <taxon>Euthyneura</taxon>
        <taxon>Panpulmonata</taxon>
        <taxon>Sacoglossa</taxon>
        <taxon>Placobranchoidea</taxon>
        <taxon>Plakobranchidae</taxon>
        <taxon>Elysia</taxon>
    </lineage>
</organism>
<feature type="region of interest" description="Disordered" evidence="4">
    <location>
        <begin position="1448"/>
        <end position="1527"/>
    </location>
</feature>
<dbReference type="Gene3D" id="2.60.40.10">
    <property type="entry name" value="Immunoglobulins"/>
    <property type="match status" value="10"/>
</dbReference>
<dbReference type="PANTHER" id="PTHR10075">
    <property type="entry name" value="BASIGIN RELATED"/>
    <property type="match status" value="1"/>
</dbReference>
<dbReference type="InterPro" id="IPR036116">
    <property type="entry name" value="FN3_sf"/>
</dbReference>